<evidence type="ECO:0000313" key="2">
    <source>
        <dbReference type="Proteomes" id="UP001058974"/>
    </source>
</evidence>
<evidence type="ECO:0000313" key="1">
    <source>
        <dbReference type="EMBL" id="KAI5425553.1"/>
    </source>
</evidence>
<sequence>MANFIPSGSGGGGSRESLAERQAKINAACSSFIQIGFCSELFTVNNLHYYGYTEDRFLELIEPISSSITDLDSLRHLFNRARESLYNDPSFTPPDDFFDFVDCVNWMKSDSLARIQMEEVSKADVALARTMVDSAAPLMQEHKRIESEIYALKNHQMELETRFSNINAELQLKLGPMYGYEEPSITELRTDSYRLYEEDCRSKGITPNPRLDEMGLTMVVNVFGGIVKERHLIKFLNDPVRKEFVQTYFKAIAVMGGNGF</sequence>
<accession>A0A9D4XS94</accession>
<dbReference type="AlphaFoldDB" id="A0A9D4XS94"/>
<name>A0A9D4XS94_PEA</name>
<keyword evidence="2" id="KW-1185">Reference proteome</keyword>
<dbReference type="Proteomes" id="UP001058974">
    <property type="component" value="Chromosome 3"/>
</dbReference>
<reference evidence="1 2" key="1">
    <citation type="journal article" date="2022" name="Nat. Genet.">
        <title>Improved pea reference genome and pan-genome highlight genomic features and evolutionary characteristics.</title>
        <authorList>
            <person name="Yang T."/>
            <person name="Liu R."/>
            <person name="Luo Y."/>
            <person name="Hu S."/>
            <person name="Wang D."/>
            <person name="Wang C."/>
            <person name="Pandey M.K."/>
            <person name="Ge S."/>
            <person name="Xu Q."/>
            <person name="Li N."/>
            <person name="Li G."/>
            <person name="Huang Y."/>
            <person name="Saxena R.K."/>
            <person name="Ji Y."/>
            <person name="Li M."/>
            <person name="Yan X."/>
            <person name="He Y."/>
            <person name="Liu Y."/>
            <person name="Wang X."/>
            <person name="Xiang C."/>
            <person name="Varshney R.K."/>
            <person name="Ding H."/>
            <person name="Gao S."/>
            <person name="Zong X."/>
        </authorList>
    </citation>
    <scope>NUCLEOTIDE SEQUENCE [LARGE SCALE GENOMIC DNA]</scope>
    <source>
        <strain evidence="1 2">cv. Zhongwan 6</strain>
    </source>
</reference>
<comment type="caution">
    <text evidence="1">The sequence shown here is derived from an EMBL/GenBank/DDBJ whole genome shotgun (WGS) entry which is preliminary data.</text>
</comment>
<dbReference type="Gramene" id="Psat3g035280.1">
    <property type="protein sequence ID" value="Psat3g035280.1.cds1"/>
    <property type="gene ID" value="Psat3g035280"/>
</dbReference>
<gene>
    <name evidence="1" type="ORF">KIW84_031380</name>
</gene>
<proteinExistence type="predicted"/>
<organism evidence="1 2">
    <name type="scientific">Pisum sativum</name>
    <name type="common">Garden pea</name>
    <name type="synonym">Lathyrus oleraceus</name>
    <dbReference type="NCBI Taxonomy" id="3888"/>
    <lineage>
        <taxon>Eukaryota</taxon>
        <taxon>Viridiplantae</taxon>
        <taxon>Streptophyta</taxon>
        <taxon>Embryophyta</taxon>
        <taxon>Tracheophyta</taxon>
        <taxon>Spermatophyta</taxon>
        <taxon>Magnoliopsida</taxon>
        <taxon>eudicotyledons</taxon>
        <taxon>Gunneridae</taxon>
        <taxon>Pentapetalae</taxon>
        <taxon>rosids</taxon>
        <taxon>fabids</taxon>
        <taxon>Fabales</taxon>
        <taxon>Fabaceae</taxon>
        <taxon>Papilionoideae</taxon>
        <taxon>50 kb inversion clade</taxon>
        <taxon>NPAAA clade</taxon>
        <taxon>Hologalegina</taxon>
        <taxon>IRL clade</taxon>
        <taxon>Fabeae</taxon>
        <taxon>Lathyrus</taxon>
    </lineage>
</organism>
<dbReference type="Gramene" id="Psat03G0138000-T1">
    <property type="protein sequence ID" value="KAI5425553.1"/>
    <property type="gene ID" value="KIW84_031380"/>
</dbReference>
<protein>
    <submittedName>
        <fullName evidence="1">Uncharacterized protein</fullName>
    </submittedName>
</protein>
<dbReference type="EMBL" id="JAMSHJ010000003">
    <property type="protein sequence ID" value="KAI5425553.1"/>
    <property type="molecule type" value="Genomic_DNA"/>
</dbReference>